<evidence type="ECO:0000313" key="3">
    <source>
        <dbReference type="Proteomes" id="UP001370348"/>
    </source>
</evidence>
<gene>
    <name evidence="2" type="ORF">LZC94_08720</name>
</gene>
<keyword evidence="3" id="KW-1185">Reference proteome</keyword>
<feature type="region of interest" description="Disordered" evidence="1">
    <location>
        <begin position="108"/>
        <end position="160"/>
    </location>
</feature>
<feature type="compositionally biased region" description="Gly residues" evidence="1">
    <location>
        <begin position="444"/>
        <end position="461"/>
    </location>
</feature>
<dbReference type="RefSeq" id="WP_394826982.1">
    <property type="nucleotide sequence ID" value="NZ_CP089984.1"/>
</dbReference>
<dbReference type="Proteomes" id="UP001370348">
    <property type="component" value="Chromosome"/>
</dbReference>
<feature type="compositionally biased region" description="Basic and acidic residues" evidence="1">
    <location>
        <begin position="118"/>
        <end position="130"/>
    </location>
</feature>
<feature type="region of interest" description="Disordered" evidence="1">
    <location>
        <begin position="428"/>
        <end position="461"/>
    </location>
</feature>
<feature type="region of interest" description="Disordered" evidence="1">
    <location>
        <begin position="531"/>
        <end position="567"/>
    </location>
</feature>
<name>A0ABZ2M5X3_9BACT</name>
<feature type="compositionally biased region" description="Gly residues" evidence="1">
    <location>
        <begin position="531"/>
        <end position="540"/>
    </location>
</feature>
<organism evidence="2 3">
    <name type="scientific">Pendulispora albinea</name>
    <dbReference type="NCBI Taxonomy" id="2741071"/>
    <lineage>
        <taxon>Bacteria</taxon>
        <taxon>Pseudomonadati</taxon>
        <taxon>Myxococcota</taxon>
        <taxon>Myxococcia</taxon>
        <taxon>Myxococcales</taxon>
        <taxon>Sorangiineae</taxon>
        <taxon>Pendulisporaceae</taxon>
        <taxon>Pendulispora</taxon>
    </lineage>
</organism>
<accession>A0ABZ2M5X3</accession>
<feature type="compositionally biased region" description="Low complexity" evidence="1">
    <location>
        <begin position="541"/>
        <end position="567"/>
    </location>
</feature>
<sequence>MRGTWLWAVVSTGGIISACAADAPPYQDLKLRDALGADPTVLAGLPSDAREMLLHRMLATRDLQTEREALPNEKGRSPAAEVNAIDHARAERDEDSLLVWKARAEGGSIIAEPQPDPRAVDGKDGGDGSRLEPLPELPALEGTPPDATSNAESRALAGEGGRTVRELMKITGAKRVSRVVGWPAAVAAIDDTVYVNAGWLVLLADNEPDAGAAPGISFAVKPAALRGNPYRLYATLAECRNDVTSRCQSCLSSGSCDEDATLEDFADGRQECAYLLEPRAPSDGGPDAAAPVSRIDELCAMSLLSVSTVAECVRDERCAVPTGSRKSTSLPAADAFLRDDRCVRALNLCLSGSDEGSDAGPRPFTLIDVKVSGCSDPFAACSSSCKGCDNACSSGKCSGGSGPSCKSCSSCATCSGCGSSTRGGDSSGYGSGGSGNPAPVPTGSSGGGGSGGGGSGGGGSGGGSSDSSGGCGKSKSGGSSSDSKSCKSASCNACSSSGSSSSGSSSSNCGSCKSSGGSGSGNCRCETAGVGGTGGAGGGAPPMLAGGSGPSSPSAYPTSATTMPAPSSPLAPASTFFWLGLPLAYLAKHARARKDAPKRSFQGGVGT</sequence>
<reference evidence="2 3" key="1">
    <citation type="submission" date="2021-12" db="EMBL/GenBank/DDBJ databases">
        <title>Discovery of the Pendulisporaceae a myxobacterial family with distinct sporulation behavior and unique specialized metabolism.</title>
        <authorList>
            <person name="Garcia R."/>
            <person name="Popoff A."/>
            <person name="Bader C.D."/>
            <person name="Loehr J."/>
            <person name="Walesch S."/>
            <person name="Walt C."/>
            <person name="Boldt J."/>
            <person name="Bunk B."/>
            <person name="Haeckl F.J.F.P.J."/>
            <person name="Gunesch A.P."/>
            <person name="Birkelbach J."/>
            <person name="Nuebel U."/>
            <person name="Pietschmann T."/>
            <person name="Bach T."/>
            <person name="Mueller R."/>
        </authorList>
    </citation>
    <scope>NUCLEOTIDE SEQUENCE [LARGE SCALE GENOMIC DNA]</scope>
    <source>
        <strain evidence="2 3">MSr11954</strain>
    </source>
</reference>
<dbReference type="EMBL" id="CP089984">
    <property type="protein sequence ID" value="WXB17352.1"/>
    <property type="molecule type" value="Genomic_DNA"/>
</dbReference>
<protein>
    <submittedName>
        <fullName evidence="2">Uncharacterized protein</fullName>
    </submittedName>
</protein>
<evidence type="ECO:0000313" key="2">
    <source>
        <dbReference type="EMBL" id="WXB17352.1"/>
    </source>
</evidence>
<evidence type="ECO:0000256" key="1">
    <source>
        <dbReference type="SAM" id="MobiDB-lite"/>
    </source>
</evidence>
<proteinExistence type="predicted"/>
<feature type="compositionally biased region" description="Low complexity" evidence="1">
    <location>
        <begin position="131"/>
        <end position="145"/>
    </location>
</feature>
<dbReference type="PROSITE" id="PS51257">
    <property type="entry name" value="PROKAR_LIPOPROTEIN"/>
    <property type="match status" value="1"/>
</dbReference>